<gene>
    <name evidence="6" type="ORF">J2Z60_001913</name>
</gene>
<dbReference type="EMBL" id="JAGGLU010000013">
    <property type="protein sequence ID" value="MBP2058724.1"/>
    <property type="molecule type" value="Genomic_DNA"/>
</dbReference>
<dbReference type="Pfam" id="PF00005">
    <property type="entry name" value="ABC_tran"/>
    <property type="match status" value="1"/>
</dbReference>
<evidence type="ECO:0000256" key="3">
    <source>
        <dbReference type="ARBA" id="ARBA00022741"/>
    </source>
</evidence>
<feature type="domain" description="ABC transporter" evidence="5">
    <location>
        <begin position="24"/>
        <end position="261"/>
    </location>
</feature>
<evidence type="ECO:0000256" key="2">
    <source>
        <dbReference type="ARBA" id="ARBA00022448"/>
    </source>
</evidence>
<keyword evidence="4 6" id="KW-0067">ATP-binding</keyword>
<evidence type="ECO:0000256" key="4">
    <source>
        <dbReference type="ARBA" id="ARBA00022840"/>
    </source>
</evidence>
<comment type="similarity">
    <text evidence="1">Belongs to the ABC transporter superfamily.</text>
</comment>
<dbReference type="SMART" id="SM00382">
    <property type="entry name" value="AAA"/>
    <property type="match status" value="1"/>
</dbReference>
<evidence type="ECO:0000313" key="7">
    <source>
        <dbReference type="Proteomes" id="UP001519292"/>
    </source>
</evidence>
<evidence type="ECO:0000313" key="6">
    <source>
        <dbReference type="EMBL" id="MBP2058724.1"/>
    </source>
</evidence>
<evidence type="ECO:0000256" key="1">
    <source>
        <dbReference type="ARBA" id="ARBA00005417"/>
    </source>
</evidence>
<reference evidence="6 7" key="1">
    <citation type="submission" date="2021-03" db="EMBL/GenBank/DDBJ databases">
        <title>Genomic Encyclopedia of Type Strains, Phase IV (KMG-IV): sequencing the most valuable type-strain genomes for metagenomic binning, comparative biology and taxonomic classification.</title>
        <authorList>
            <person name="Goeker M."/>
        </authorList>
    </citation>
    <scope>NUCLEOTIDE SEQUENCE [LARGE SCALE GENOMIC DNA]</scope>
    <source>
        <strain evidence="6 7">DSM 101872</strain>
    </source>
</reference>
<sequence>MVEAKKLLPLIHLELIMIMQNTVLKAKGITRYYNDKKNKKIFHAIEDISFSVHEGEVVSFVGPNGAGKTTLLKSISNYLVPTSGSIKIMDIDLLKDPKKARRKLGVVFGGDRGFYNNASAKDNLEFFARLLYVKEKDIKINVLNALKTVNLDNVANKAVGTFSKGMLQRLHIARGLVNNPKILMLDEPTVGLDIESVLSIRHLVKELTKKGCGIILTSHNMEDIETLADTIFLIGSGRIHYQGSLEGVKKFAQVDANSTLTQAYLAVSDELKRK</sequence>
<comment type="caution">
    <text evidence="6">The sequence shown here is derived from an EMBL/GenBank/DDBJ whole genome shotgun (WGS) entry which is preliminary data.</text>
</comment>
<dbReference type="PANTHER" id="PTHR42711">
    <property type="entry name" value="ABC TRANSPORTER ATP-BINDING PROTEIN"/>
    <property type="match status" value="1"/>
</dbReference>
<dbReference type="PROSITE" id="PS50893">
    <property type="entry name" value="ABC_TRANSPORTER_2"/>
    <property type="match status" value="1"/>
</dbReference>
<protein>
    <submittedName>
        <fullName evidence="6">ABC-2 type transport system ATP-binding protein</fullName>
    </submittedName>
</protein>
<evidence type="ECO:0000259" key="5">
    <source>
        <dbReference type="PROSITE" id="PS50893"/>
    </source>
</evidence>
<dbReference type="RefSeq" id="WP_245328790.1">
    <property type="nucleotide sequence ID" value="NZ_JAGGLU010000013.1"/>
</dbReference>
<dbReference type="GO" id="GO:0005524">
    <property type="term" value="F:ATP binding"/>
    <property type="evidence" value="ECO:0007669"/>
    <property type="project" value="UniProtKB-KW"/>
</dbReference>
<dbReference type="InterPro" id="IPR027417">
    <property type="entry name" value="P-loop_NTPase"/>
</dbReference>
<dbReference type="InterPro" id="IPR003593">
    <property type="entry name" value="AAA+_ATPase"/>
</dbReference>
<dbReference type="PANTHER" id="PTHR42711:SF5">
    <property type="entry name" value="ABC TRANSPORTER ATP-BINDING PROTEIN NATA"/>
    <property type="match status" value="1"/>
</dbReference>
<organism evidence="6 7">
    <name type="scientific">Lactobacillus colini</name>
    <dbReference type="NCBI Taxonomy" id="1819254"/>
    <lineage>
        <taxon>Bacteria</taxon>
        <taxon>Bacillati</taxon>
        <taxon>Bacillota</taxon>
        <taxon>Bacilli</taxon>
        <taxon>Lactobacillales</taxon>
        <taxon>Lactobacillaceae</taxon>
        <taxon>Lactobacillus</taxon>
    </lineage>
</organism>
<proteinExistence type="inferred from homology"/>
<keyword evidence="7" id="KW-1185">Reference proteome</keyword>
<keyword evidence="3" id="KW-0547">Nucleotide-binding</keyword>
<dbReference type="Proteomes" id="UP001519292">
    <property type="component" value="Unassembled WGS sequence"/>
</dbReference>
<accession>A0ABS4MG98</accession>
<dbReference type="InterPro" id="IPR003439">
    <property type="entry name" value="ABC_transporter-like_ATP-bd"/>
</dbReference>
<dbReference type="CDD" id="cd03230">
    <property type="entry name" value="ABC_DR_subfamily_A"/>
    <property type="match status" value="1"/>
</dbReference>
<name>A0ABS4MG98_9LACO</name>
<dbReference type="Gene3D" id="3.40.50.300">
    <property type="entry name" value="P-loop containing nucleotide triphosphate hydrolases"/>
    <property type="match status" value="1"/>
</dbReference>
<keyword evidence="2" id="KW-0813">Transport</keyword>
<dbReference type="SUPFAM" id="SSF52540">
    <property type="entry name" value="P-loop containing nucleoside triphosphate hydrolases"/>
    <property type="match status" value="1"/>
</dbReference>
<dbReference type="InterPro" id="IPR050763">
    <property type="entry name" value="ABC_transporter_ATP-binding"/>
</dbReference>